<dbReference type="InterPro" id="IPR006597">
    <property type="entry name" value="Sel1-like"/>
</dbReference>
<dbReference type="InterPro" id="IPR011600">
    <property type="entry name" value="Pept_C14_caspase"/>
</dbReference>
<keyword evidence="5" id="KW-1185">Reference proteome</keyword>
<dbReference type="InterPro" id="IPR001309">
    <property type="entry name" value="Pept_C14_p20"/>
</dbReference>
<dbReference type="STRING" id="1266370.NITGR_550044"/>
<evidence type="ECO:0000259" key="3">
    <source>
        <dbReference type="PROSITE" id="PS50208"/>
    </source>
</evidence>
<organism evidence="4 5">
    <name type="scientific">Nitrospina gracilis (strain 3/211)</name>
    <dbReference type="NCBI Taxonomy" id="1266370"/>
    <lineage>
        <taxon>Bacteria</taxon>
        <taxon>Pseudomonadati</taxon>
        <taxon>Nitrospinota/Tectimicrobiota group</taxon>
        <taxon>Nitrospinota</taxon>
        <taxon>Nitrospinia</taxon>
        <taxon>Nitrospinales</taxon>
        <taxon>Nitrospinaceae</taxon>
        <taxon>Nitrospina</taxon>
    </lineage>
</organism>
<accession>M1Z0J2</accession>
<protein>
    <recommendedName>
        <fullName evidence="3">Caspase family p20 domain-containing protein</fullName>
    </recommendedName>
</protein>
<dbReference type="InterPro" id="IPR018247">
    <property type="entry name" value="EF_Hand_1_Ca_BS"/>
</dbReference>
<feature type="region of interest" description="Disordered" evidence="1">
    <location>
        <begin position="331"/>
        <end position="353"/>
    </location>
</feature>
<feature type="signal peptide" evidence="2">
    <location>
        <begin position="1"/>
        <end position="27"/>
    </location>
</feature>
<evidence type="ECO:0000256" key="1">
    <source>
        <dbReference type="SAM" id="MobiDB-lite"/>
    </source>
</evidence>
<dbReference type="Pfam" id="PF00656">
    <property type="entry name" value="Peptidase_C14"/>
    <property type="match status" value="1"/>
</dbReference>
<feature type="domain" description="Caspase family p20" evidence="3">
    <location>
        <begin position="49"/>
        <end position="127"/>
    </location>
</feature>
<name>M1Z0J2_NITG3</name>
<dbReference type="PROSITE" id="PS50208">
    <property type="entry name" value="CASPASE_P20"/>
    <property type="match status" value="1"/>
</dbReference>
<evidence type="ECO:0000256" key="2">
    <source>
        <dbReference type="SAM" id="SignalP"/>
    </source>
</evidence>
<dbReference type="GO" id="GO:0004197">
    <property type="term" value="F:cysteine-type endopeptidase activity"/>
    <property type="evidence" value="ECO:0007669"/>
    <property type="project" value="InterPro"/>
</dbReference>
<dbReference type="Gene3D" id="1.25.40.10">
    <property type="entry name" value="Tetratricopeptide repeat domain"/>
    <property type="match status" value="1"/>
</dbReference>
<feature type="chain" id="PRO_5004019504" description="Caspase family p20 domain-containing protein" evidence="2">
    <location>
        <begin position="28"/>
        <end position="463"/>
    </location>
</feature>
<feature type="compositionally biased region" description="Polar residues" evidence="1">
    <location>
        <begin position="342"/>
        <end position="353"/>
    </location>
</feature>
<proteinExistence type="predicted"/>
<dbReference type="Gene3D" id="3.40.50.1460">
    <property type="match status" value="1"/>
</dbReference>
<dbReference type="SMART" id="SM00671">
    <property type="entry name" value="SEL1"/>
    <property type="match status" value="1"/>
</dbReference>
<dbReference type="PANTHER" id="PTHR22576:SF37">
    <property type="entry name" value="MUCOSA-ASSOCIATED LYMPHOID TISSUE LYMPHOMA TRANSLOCATION PROTEIN 1"/>
    <property type="match status" value="1"/>
</dbReference>
<reference evidence="4 5" key="1">
    <citation type="journal article" date="2013" name="Front. Microbiol.">
        <title>The genome of Nitrospina gracilis illuminates the metabolism and evolution of the major marine nitrite oxidizer.</title>
        <authorList>
            <person name="Luecker S."/>
            <person name="Nowka B."/>
            <person name="Rattei T."/>
            <person name="Spieck E."/>
            <person name="and Daims H."/>
        </authorList>
    </citation>
    <scope>NUCLEOTIDE SEQUENCE [LARGE SCALE GENOMIC DNA]</scope>
    <source>
        <strain evidence="4 5">3/211</strain>
    </source>
</reference>
<dbReference type="GO" id="GO:0006508">
    <property type="term" value="P:proteolysis"/>
    <property type="evidence" value="ECO:0007669"/>
    <property type="project" value="InterPro"/>
</dbReference>
<evidence type="ECO:0000313" key="5">
    <source>
        <dbReference type="Proteomes" id="UP000011704"/>
    </source>
</evidence>
<dbReference type="AlphaFoldDB" id="M1Z0J2"/>
<dbReference type="SUPFAM" id="SSF81901">
    <property type="entry name" value="HCP-like"/>
    <property type="match status" value="1"/>
</dbReference>
<dbReference type="Proteomes" id="UP000011704">
    <property type="component" value="Unassembled WGS sequence"/>
</dbReference>
<dbReference type="HOGENOM" id="CLU_590301_0_0_0"/>
<dbReference type="PANTHER" id="PTHR22576">
    <property type="entry name" value="MUCOSA ASSOCIATED LYMPHOID TISSUE LYMPHOMA TRANSLOCATION PROTEIN 1/PARACASPASE"/>
    <property type="match status" value="1"/>
</dbReference>
<dbReference type="RefSeq" id="WP_005009343.1">
    <property type="nucleotide sequence ID" value="NZ_HG422173.1"/>
</dbReference>
<keyword evidence="2" id="KW-0732">Signal</keyword>
<evidence type="ECO:0000313" key="4">
    <source>
        <dbReference type="EMBL" id="CCQ91042.1"/>
    </source>
</evidence>
<dbReference type="EMBL" id="CAQJ01000061">
    <property type="protein sequence ID" value="CCQ91042.1"/>
    <property type="molecule type" value="Genomic_DNA"/>
</dbReference>
<sequence length="463" mass="51658">MKTKSICSTLVAGLFAAALALPTITLAEERGIRVVPIEDAEGNQVGLYQESHALIVGVSDYTAGWPDLPGVNKDVNLVKNALEKQGFNVVVVMNPNHEGMQKAFNDFINRYGHGVDNRLLFYFAGHGHTLKLAYGGDMGYIVPADAPNPNRDRQGFLARAMDMERIEVYAKRIESKHALFLFDSCFSGSIFALSRAVPENISYKTSQPVRQFVTAGSADETVPDESIFRDQFIAALNGEGDSDGDGYLTGVELGEFLQAKVVNYSQGSQHPQYGRIRNPFLDKGDFVFRLDPKEPETTPDSMNAATELSELEATIARLQSEKVQLEKENAKLQEETRLDPPAQNTTDHNDVPQSLDNVAGTALQRAHNAIKLKRYATALRILKVQAARGNALAQMMLARMYVEAWGTRRNVVEAYKWMLIASHKNPAAKNALGKLEKHMTRKQIRRARLWVKSRVKKLRRDRR</sequence>
<dbReference type="InParanoid" id="M1Z0J2"/>
<dbReference type="InterPro" id="IPR011990">
    <property type="entry name" value="TPR-like_helical_dom_sf"/>
</dbReference>
<dbReference type="InterPro" id="IPR052039">
    <property type="entry name" value="Caspase-related_regulators"/>
</dbReference>
<dbReference type="PROSITE" id="PS00018">
    <property type="entry name" value="EF_HAND_1"/>
    <property type="match status" value="1"/>
</dbReference>
<comment type="caution">
    <text evidence="4">The sequence shown here is derived from an EMBL/GenBank/DDBJ whole genome shotgun (WGS) entry which is preliminary data.</text>
</comment>
<gene>
    <name evidence="4" type="ORF">NITGR_550044</name>
</gene>
<dbReference type="SUPFAM" id="SSF52129">
    <property type="entry name" value="Caspase-like"/>
    <property type="match status" value="1"/>
</dbReference>
<dbReference type="InterPro" id="IPR029030">
    <property type="entry name" value="Caspase-like_dom_sf"/>
</dbReference>